<accession>A0ABX5D6H5</accession>
<protein>
    <submittedName>
        <fullName evidence="1">Uncharacterized protein</fullName>
    </submittedName>
</protein>
<name>A0ABX5D6H5_9VIBR</name>
<gene>
    <name evidence="1" type="ORF">COR51_26995</name>
</gene>
<evidence type="ECO:0000313" key="1">
    <source>
        <dbReference type="EMBL" id="PRQ64547.1"/>
    </source>
</evidence>
<reference evidence="1 2" key="1">
    <citation type="submission" date="2018-03" db="EMBL/GenBank/DDBJ databases">
        <title>Genetic Diversity and Phenotypic Plasticity of AHL Mediated Quorum Sensing in Environmental Strains of Vibrio mediterranei.</title>
        <authorList>
            <person name="Lantoine F."/>
            <person name="Vouve F."/>
        </authorList>
    </citation>
    <scope>NUCLEOTIDE SEQUENCE [LARGE SCALE GENOMIC DNA]</scope>
    <source>
        <strain evidence="1 2">17LN0615E</strain>
    </source>
</reference>
<dbReference type="Proteomes" id="UP000238163">
    <property type="component" value="Unassembled WGS sequence"/>
</dbReference>
<evidence type="ECO:0000313" key="2">
    <source>
        <dbReference type="Proteomes" id="UP000238163"/>
    </source>
</evidence>
<proteinExistence type="predicted"/>
<comment type="caution">
    <text evidence="1">The sequence shown here is derived from an EMBL/GenBank/DDBJ whole genome shotgun (WGS) entry which is preliminary data.</text>
</comment>
<organism evidence="1 2">
    <name type="scientific">Vibrio mediterranei</name>
    <dbReference type="NCBI Taxonomy" id="689"/>
    <lineage>
        <taxon>Bacteria</taxon>
        <taxon>Pseudomonadati</taxon>
        <taxon>Pseudomonadota</taxon>
        <taxon>Gammaproteobacteria</taxon>
        <taxon>Vibrionales</taxon>
        <taxon>Vibrionaceae</taxon>
        <taxon>Vibrio</taxon>
    </lineage>
</organism>
<dbReference type="EMBL" id="NWTN01000047">
    <property type="protein sequence ID" value="PRQ64547.1"/>
    <property type="molecule type" value="Genomic_DNA"/>
</dbReference>
<dbReference type="RefSeq" id="WP_096444451.1">
    <property type="nucleotide sequence ID" value="NZ_NWTN01000047.1"/>
</dbReference>
<keyword evidence="2" id="KW-1185">Reference proteome</keyword>
<sequence>MTMIVYIQRYGVLFGWDSTQKHYRLVIDDCVLGEFLYFNWGLPQPPLYSYQDVLAEIASHLSLPNELWRELDEFNTQYVMRKH</sequence>